<dbReference type="Proteomes" id="UP000887116">
    <property type="component" value="Unassembled WGS sequence"/>
</dbReference>
<keyword evidence="3" id="KW-1185">Reference proteome</keyword>
<feature type="region of interest" description="Disordered" evidence="1">
    <location>
        <begin position="56"/>
        <end position="79"/>
    </location>
</feature>
<dbReference type="AlphaFoldDB" id="A0A8X6LTS2"/>
<sequence length="79" mass="8341">MPVKGRQEGGGVRCFVFLPRGSRDTTSLSTDAGPATVQYLGMPRQGEGEYSGLAHVAPNLGERGNASSKDRRTPSASVY</sequence>
<name>A0A8X6LTS2_TRICU</name>
<dbReference type="OrthoDB" id="10569091at2759"/>
<evidence type="ECO:0000256" key="1">
    <source>
        <dbReference type="SAM" id="MobiDB-lite"/>
    </source>
</evidence>
<comment type="caution">
    <text evidence="2">The sequence shown here is derived from an EMBL/GenBank/DDBJ whole genome shotgun (WGS) entry which is preliminary data.</text>
</comment>
<dbReference type="EMBL" id="BMAO01018056">
    <property type="protein sequence ID" value="GFR20362.1"/>
    <property type="molecule type" value="Genomic_DNA"/>
</dbReference>
<proteinExistence type="predicted"/>
<organism evidence="2 3">
    <name type="scientific">Trichonephila clavata</name>
    <name type="common">Joro spider</name>
    <name type="synonym">Nephila clavata</name>
    <dbReference type="NCBI Taxonomy" id="2740835"/>
    <lineage>
        <taxon>Eukaryota</taxon>
        <taxon>Metazoa</taxon>
        <taxon>Ecdysozoa</taxon>
        <taxon>Arthropoda</taxon>
        <taxon>Chelicerata</taxon>
        <taxon>Arachnida</taxon>
        <taxon>Araneae</taxon>
        <taxon>Araneomorphae</taxon>
        <taxon>Entelegynae</taxon>
        <taxon>Araneoidea</taxon>
        <taxon>Nephilidae</taxon>
        <taxon>Trichonephila</taxon>
    </lineage>
</organism>
<evidence type="ECO:0000313" key="2">
    <source>
        <dbReference type="EMBL" id="GFR20362.1"/>
    </source>
</evidence>
<accession>A0A8X6LTS2</accession>
<evidence type="ECO:0000313" key="3">
    <source>
        <dbReference type="Proteomes" id="UP000887116"/>
    </source>
</evidence>
<protein>
    <submittedName>
        <fullName evidence="2">Uncharacterized protein</fullName>
    </submittedName>
</protein>
<gene>
    <name evidence="2" type="ORF">TNCT_410601</name>
</gene>
<reference evidence="2" key="1">
    <citation type="submission" date="2020-07" db="EMBL/GenBank/DDBJ databases">
        <title>Multicomponent nature underlies the extraordinary mechanical properties of spider dragline silk.</title>
        <authorList>
            <person name="Kono N."/>
            <person name="Nakamura H."/>
            <person name="Mori M."/>
            <person name="Yoshida Y."/>
            <person name="Ohtoshi R."/>
            <person name="Malay A.D."/>
            <person name="Moran D.A.P."/>
            <person name="Tomita M."/>
            <person name="Numata K."/>
            <person name="Arakawa K."/>
        </authorList>
    </citation>
    <scope>NUCLEOTIDE SEQUENCE</scope>
</reference>